<evidence type="ECO:0000313" key="2">
    <source>
        <dbReference type="Proteomes" id="UP001214638"/>
    </source>
</evidence>
<sequence length="489" mass="54612">MEILEEGARTDFIPFEVLHCLIKALELFYTCVNDAPVSAVDINCLTSSLSNAIDVVVNSKPSNSDVHNIIIETKSFDAFDAVLKYYGVCSKAPNLVGELRCMVIQKQLEAFYSGKWKLAQLRNNSGQIKASATGPLHNLHGAVATALVIVIAISEHHRLDSNELKELIPKIKVNGLQVSESLCFLLHYCFLQKQPAHIDSFPLDNEYVKVRDCYFNTHVVPTEHSLSAAKFICICWYFIMTNYGTSSASKILPWVIHLGGFLRESEVHQLVETIATIEPSGMFSKFIHLSNIAIMDMSLLIEKTFLKTFSISACTKAPIRMYNRLVTSLYTDAQPKSYTYLESVLDSCLLANKLDLTIDLLESLHLYLPTNTMALVANLETVMQLIYTCLESTTVSALEAGIETSLLLFNKVPHDTQYYSQNVYKRCIGLYQASMGKLEDSALVASNNSPPHLLKRTTIARLEELIALLISGGHIERVDMPPEFQSLLK</sequence>
<dbReference type="RefSeq" id="XP_067802949.1">
    <property type="nucleotide sequence ID" value="XM_067947727.1"/>
</dbReference>
<dbReference type="Proteomes" id="UP001214638">
    <property type="component" value="Unassembled WGS sequence"/>
</dbReference>
<evidence type="ECO:0000313" key="1">
    <source>
        <dbReference type="EMBL" id="KAK2196107.1"/>
    </source>
</evidence>
<dbReference type="AlphaFoldDB" id="A0AAD9UNQ9"/>
<dbReference type="KEGG" id="bdw:94337004"/>
<reference evidence="1" key="1">
    <citation type="journal article" date="2023" name="Nat. Microbiol.">
        <title>Babesia duncani multi-omics identifies virulence factors and drug targets.</title>
        <authorList>
            <person name="Singh P."/>
            <person name="Lonardi S."/>
            <person name="Liang Q."/>
            <person name="Vydyam P."/>
            <person name="Khabirova E."/>
            <person name="Fang T."/>
            <person name="Gihaz S."/>
            <person name="Thekkiniath J."/>
            <person name="Munshi M."/>
            <person name="Abel S."/>
            <person name="Ciampossin L."/>
            <person name="Batugedara G."/>
            <person name="Gupta M."/>
            <person name="Lu X.M."/>
            <person name="Lenz T."/>
            <person name="Chakravarty S."/>
            <person name="Cornillot E."/>
            <person name="Hu Y."/>
            <person name="Ma W."/>
            <person name="Gonzalez L.M."/>
            <person name="Sanchez S."/>
            <person name="Estrada K."/>
            <person name="Sanchez-Flores A."/>
            <person name="Montero E."/>
            <person name="Harb O.S."/>
            <person name="Le Roch K.G."/>
            <person name="Mamoun C.B."/>
        </authorList>
    </citation>
    <scope>NUCLEOTIDE SEQUENCE</scope>
    <source>
        <strain evidence="1">WA1</strain>
    </source>
</reference>
<dbReference type="EMBL" id="JALLKP010000003">
    <property type="protein sequence ID" value="KAK2196107.1"/>
    <property type="molecule type" value="Genomic_DNA"/>
</dbReference>
<dbReference type="GeneID" id="94337004"/>
<protein>
    <submittedName>
        <fullName evidence="1">Uncharacterized protein</fullName>
    </submittedName>
</protein>
<comment type="caution">
    <text evidence="1">The sequence shown here is derived from an EMBL/GenBank/DDBJ whole genome shotgun (WGS) entry which is preliminary data.</text>
</comment>
<proteinExistence type="predicted"/>
<organism evidence="1 2">
    <name type="scientific">Babesia duncani</name>
    <dbReference type="NCBI Taxonomy" id="323732"/>
    <lineage>
        <taxon>Eukaryota</taxon>
        <taxon>Sar</taxon>
        <taxon>Alveolata</taxon>
        <taxon>Apicomplexa</taxon>
        <taxon>Aconoidasida</taxon>
        <taxon>Piroplasmida</taxon>
        <taxon>Babesiidae</taxon>
        <taxon>Babesia</taxon>
    </lineage>
</organism>
<gene>
    <name evidence="1" type="ORF">BdWA1_002707</name>
</gene>
<keyword evidence="2" id="KW-1185">Reference proteome</keyword>
<name>A0AAD9UNQ9_9APIC</name>
<accession>A0AAD9UNQ9</accession>